<dbReference type="OrthoDB" id="6380429at2759"/>
<evidence type="ECO:0000313" key="2">
    <source>
        <dbReference type="Proteomes" id="UP000324222"/>
    </source>
</evidence>
<proteinExistence type="predicted"/>
<dbReference type="Proteomes" id="UP000324222">
    <property type="component" value="Unassembled WGS sequence"/>
</dbReference>
<evidence type="ECO:0000313" key="1">
    <source>
        <dbReference type="EMBL" id="MPC94187.1"/>
    </source>
</evidence>
<gene>
    <name evidence="1" type="ORF">E2C01_089343</name>
</gene>
<dbReference type="AlphaFoldDB" id="A0A5B7JLZ2"/>
<organism evidence="1 2">
    <name type="scientific">Portunus trituberculatus</name>
    <name type="common">Swimming crab</name>
    <name type="synonym">Neptunus trituberculatus</name>
    <dbReference type="NCBI Taxonomy" id="210409"/>
    <lineage>
        <taxon>Eukaryota</taxon>
        <taxon>Metazoa</taxon>
        <taxon>Ecdysozoa</taxon>
        <taxon>Arthropoda</taxon>
        <taxon>Crustacea</taxon>
        <taxon>Multicrustacea</taxon>
        <taxon>Malacostraca</taxon>
        <taxon>Eumalacostraca</taxon>
        <taxon>Eucarida</taxon>
        <taxon>Decapoda</taxon>
        <taxon>Pleocyemata</taxon>
        <taxon>Brachyura</taxon>
        <taxon>Eubrachyura</taxon>
        <taxon>Portunoidea</taxon>
        <taxon>Portunidae</taxon>
        <taxon>Portuninae</taxon>
        <taxon>Portunus</taxon>
    </lineage>
</organism>
<comment type="caution">
    <text evidence="1">The sequence shown here is derived from an EMBL/GenBank/DDBJ whole genome shotgun (WGS) entry which is preliminary data.</text>
</comment>
<keyword evidence="2" id="KW-1185">Reference proteome</keyword>
<reference evidence="1 2" key="1">
    <citation type="submission" date="2019-05" db="EMBL/GenBank/DDBJ databases">
        <title>Another draft genome of Portunus trituberculatus and its Hox gene families provides insights of decapod evolution.</title>
        <authorList>
            <person name="Jeong J.-H."/>
            <person name="Song I."/>
            <person name="Kim S."/>
            <person name="Choi T."/>
            <person name="Kim D."/>
            <person name="Ryu S."/>
            <person name="Kim W."/>
        </authorList>
    </citation>
    <scope>NUCLEOTIDE SEQUENCE [LARGE SCALE GENOMIC DNA]</scope>
    <source>
        <tissue evidence="1">Muscle</tissue>
    </source>
</reference>
<protein>
    <submittedName>
        <fullName evidence="1">Uncharacterized protein</fullName>
    </submittedName>
</protein>
<name>A0A5B7JLZ2_PORTR</name>
<sequence length="120" mass="13674">MRVEQVTGWIMVPLWRSQPWMGMLLHMLIDHPRLLRKSETILTHPCSAGGHPLMGHTQLMAFLLSRSPFESEAYRQRAQIFSWHLGNQVQQNSTGHILEDGQTFVVEGTSIPLLPLCQTS</sequence>
<dbReference type="EMBL" id="VSRR010097568">
    <property type="protein sequence ID" value="MPC94187.1"/>
    <property type="molecule type" value="Genomic_DNA"/>
</dbReference>
<accession>A0A5B7JLZ2</accession>